<dbReference type="RefSeq" id="XP_045953302.1">
    <property type="nucleotide sequence ID" value="XM_046100753.1"/>
</dbReference>
<keyword evidence="2" id="KW-1185">Reference proteome</keyword>
<dbReference type="Proteomes" id="UP000758603">
    <property type="component" value="Unassembled WGS sequence"/>
</dbReference>
<organism evidence="1 2">
    <name type="scientific">Truncatella angustata</name>
    <dbReference type="NCBI Taxonomy" id="152316"/>
    <lineage>
        <taxon>Eukaryota</taxon>
        <taxon>Fungi</taxon>
        <taxon>Dikarya</taxon>
        <taxon>Ascomycota</taxon>
        <taxon>Pezizomycotina</taxon>
        <taxon>Sordariomycetes</taxon>
        <taxon>Xylariomycetidae</taxon>
        <taxon>Amphisphaeriales</taxon>
        <taxon>Sporocadaceae</taxon>
        <taxon>Truncatella</taxon>
    </lineage>
</organism>
<proteinExistence type="predicted"/>
<evidence type="ECO:0000313" key="2">
    <source>
        <dbReference type="Proteomes" id="UP000758603"/>
    </source>
</evidence>
<protein>
    <submittedName>
        <fullName evidence="1">Uncharacterized protein</fullName>
    </submittedName>
</protein>
<dbReference type="GeneID" id="70129645"/>
<gene>
    <name evidence="1" type="ORF">BKA67DRAFT_540275</name>
</gene>
<dbReference type="EMBL" id="JAGPXC010000009">
    <property type="protein sequence ID" value="KAH6646788.1"/>
    <property type="molecule type" value="Genomic_DNA"/>
</dbReference>
<evidence type="ECO:0000313" key="1">
    <source>
        <dbReference type="EMBL" id="KAH6646788.1"/>
    </source>
</evidence>
<sequence>MDRAGMMYRYMCCRMLRRLQFDRVLKPTNTAVTSLQKEFCQRPYGVWSALKAYLYLQKSLLPPPYVERFFNSESTCNAVEKNLDIFGDTHNTNDNSPPFVTGTLNATCDLSLKLYEAMT</sequence>
<name>A0A9P8RIR1_9PEZI</name>
<dbReference type="AlphaFoldDB" id="A0A9P8RIR1"/>
<accession>A0A9P8RIR1</accession>
<reference evidence="1" key="1">
    <citation type="journal article" date="2021" name="Nat. Commun.">
        <title>Genetic determinants of endophytism in the Arabidopsis root mycobiome.</title>
        <authorList>
            <person name="Mesny F."/>
            <person name="Miyauchi S."/>
            <person name="Thiergart T."/>
            <person name="Pickel B."/>
            <person name="Atanasova L."/>
            <person name="Karlsson M."/>
            <person name="Huettel B."/>
            <person name="Barry K.W."/>
            <person name="Haridas S."/>
            <person name="Chen C."/>
            <person name="Bauer D."/>
            <person name="Andreopoulos W."/>
            <person name="Pangilinan J."/>
            <person name="LaButti K."/>
            <person name="Riley R."/>
            <person name="Lipzen A."/>
            <person name="Clum A."/>
            <person name="Drula E."/>
            <person name="Henrissat B."/>
            <person name="Kohler A."/>
            <person name="Grigoriev I.V."/>
            <person name="Martin F.M."/>
            <person name="Hacquard S."/>
        </authorList>
    </citation>
    <scope>NUCLEOTIDE SEQUENCE</scope>
    <source>
        <strain evidence="1">MPI-SDFR-AT-0073</strain>
    </source>
</reference>
<comment type="caution">
    <text evidence="1">The sequence shown here is derived from an EMBL/GenBank/DDBJ whole genome shotgun (WGS) entry which is preliminary data.</text>
</comment>